<dbReference type="RefSeq" id="WP_354416364.1">
    <property type="nucleotide sequence ID" value="NZ_JBEPLM010000009.1"/>
</dbReference>
<keyword evidence="1" id="KW-0224">Dipeptidase</keyword>
<name>A0ABV2HWT3_9HYPH</name>
<dbReference type="EMBL" id="JBEPLM010000009">
    <property type="protein sequence ID" value="MET3595076.1"/>
    <property type="molecule type" value="Genomic_DNA"/>
</dbReference>
<reference evidence="1 2" key="1">
    <citation type="submission" date="2024-06" db="EMBL/GenBank/DDBJ databases">
        <title>Genomic Encyclopedia of Type Strains, Phase IV (KMG-IV): sequencing the most valuable type-strain genomes for metagenomic binning, comparative biology and taxonomic classification.</title>
        <authorList>
            <person name="Goeker M."/>
        </authorList>
    </citation>
    <scope>NUCLEOTIDE SEQUENCE [LARGE SCALE GENOMIC DNA]</scope>
    <source>
        <strain evidence="1 2">DSM 29846</strain>
    </source>
</reference>
<keyword evidence="2" id="KW-1185">Reference proteome</keyword>
<dbReference type="PROSITE" id="PS51365">
    <property type="entry name" value="RENAL_DIPEPTIDASE_2"/>
    <property type="match status" value="1"/>
</dbReference>
<comment type="caution">
    <text evidence="1">The sequence shown here is derived from an EMBL/GenBank/DDBJ whole genome shotgun (WGS) entry which is preliminary data.</text>
</comment>
<proteinExistence type="predicted"/>
<dbReference type="EC" id="3.4.13.19" evidence="1"/>
<protein>
    <submittedName>
        <fullName evidence="1">Membrane dipeptidase</fullName>
        <ecNumber evidence="1">3.4.13.19</ecNumber>
    </submittedName>
</protein>
<keyword evidence="1" id="KW-0645">Protease</keyword>
<organism evidence="1 2">
    <name type="scientific">Mesorhizobium shonense</name>
    <dbReference type="NCBI Taxonomy" id="1209948"/>
    <lineage>
        <taxon>Bacteria</taxon>
        <taxon>Pseudomonadati</taxon>
        <taxon>Pseudomonadota</taxon>
        <taxon>Alphaproteobacteria</taxon>
        <taxon>Hyphomicrobiales</taxon>
        <taxon>Phyllobacteriaceae</taxon>
        <taxon>Mesorhizobium</taxon>
    </lineage>
</organism>
<dbReference type="Gene3D" id="3.20.20.140">
    <property type="entry name" value="Metal-dependent hydrolases"/>
    <property type="match status" value="1"/>
</dbReference>
<accession>A0ABV2HWT3</accession>
<dbReference type="PANTHER" id="PTHR10443:SF12">
    <property type="entry name" value="DIPEPTIDASE"/>
    <property type="match status" value="1"/>
</dbReference>
<evidence type="ECO:0000313" key="1">
    <source>
        <dbReference type="EMBL" id="MET3595076.1"/>
    </source>
</evidence>
<dbReference type="PANTHER" id="PTHR10443">
    <property type="entry name" value="MICROSOMAL DIPEPTIDASE"/>
    <property type="match status" value="1"/>
</dbReference>
<evidence type="ECO:0000313" key="2">
    <source>
        <dbReference type="Proteomes" id="UP001549036"/>
    </source>
</evidence>
<dbReference type="Pfam" id="PF01244">
    <property type="entry name" value="Peptidase_M19"/>
    <property type="match status" value="1"/>
</dbReference>
<dbReference type="Proteomes" id="UP001549036">
    <property type="component" value="Unassembled WGS sequence"/>
</dbReference>
<keyword evidence="1" id="KW-0378">Hydrolase</keyword>
<sequence>MGGRFTASKSFHDLSAWQGFCSDCDHFAGSTLVSREGPRFEGVIWDGHSGILFDDTVEPTYLQRYIDSGVTLLTLNVGSDVSPWSSIIHNLSVYRAAVAARPNQCVIVHNEKDIRQAKTDGKLAIVFDIEGMSALNGSLEMLDLYYDLGVRQMTLTYNRNNAAAAGCHDEDQGLTKFGRDIVHKMDRLGIMIDCSHVSFTSSMEAIQLSENPVVFSHSNCKSIYGHERNICDEQIIACAAKGGVSGVTGLGIFLGTSHASVDELVRHIDHKVDLVGPMSVGIGLDYFPDSGGLASTWNPVYWPTSQYPNGPSLGFMDPEAFPRIADTLSMRGYSDRDVHGIMGENFLRVANQVWK</sequence>
<dbReference type="InterPro" id="IPR032466">
    <property type="entry name" value="Metal_Hydrolase"/>
</dbReference>
<gene>
    <name evidence="1" type="ORF">ABID26_004488</name>
</gene>
<dbReference type="InterPro" id="IPR008257">
    <property type="entry name" value="Pept_M19"/>
</dbReference>
<dbReference type="GO" id="GO:0016805">
    <property type="term" value="F:dipeptidase activity"/>
    <property type="evidence" value="ECO:0007669"/>
    <property type="project" value="UniProtKB-KW"/>
</dbReference>
<dbReference type="SUPFAM" id="SSF51556">
    <property type="entry name" value="Metallo-dependent hydrolases"/>
    <property type="match status" value="1"/>
</dbReference>